<feature type="compositionally biased region" description="Basic and acidic residues" evidence="1">
    <location>
        <begin position="165"/>
        <end position="180"/>
    </location>
</feature>
<keyword evidence="3" id="KW-1185">Reference proteome</keyword>
<protein>
    <submittedName>
        <fullName evidence="2">Uncharacterized protein</fullName>
    </submittedName>
</protein>
<accession>A0A5E4R2S3</accession>
<dbReference type="Proteomes" id="UP000324832">
    <property type="component" value="Unassembled WGS sequence"/>
</dbReference>
<evidence type="ECO:0000256" key="1">
    <source>
        <dbReference type="SAM" id="MobiDB-lite"/>
    </source>
</evidence>
<feature type="region of interest" description="Disordered" evidence="1">
    <location>
        <begin position="680"/>
        <end position="757"/>
    </location>
</feature>
<feature type="compositionally biased region" description="Basic and acidic residues" evidence="1">
    <location>
        <begin position="7"/>
        <end position="21"/>
    </location>
</feature>
<feature type="region of interest" description="Disordered" evidence="1">
    <location>
        <begin position="38"/>
        <end position="71"/>
    </location>
</feature>
<proteinExistence type="predicted"/>
<feature type="region of interest" description="Disordered" evidence="1">
    <location>
        <begin position="1"/>
        <end position="21"/>
    </location>
</feature>
<sequence>MRVARGHPGERLAGREAERRPLEDIRYSLEEDALYLKIPKAGGNRPRTISQDQRDAPQHAPRLAHAQEAGAAVQHAQVLQAAQVGRGARQPRELPLEVGRARAARHAPVGRQRAHGGQRGARPLVRHQHAGRQAPARRRHHALQAGLLQQLGQQRHAELAGVPLPERRQPHGRQRPEALRHQGPRRLGRHADDALARRADAQRHDFGDRFEQVRQFLESLERDREWGAEVRPIRLPETRDLHLQVRREAQKLDGLEREVQRALPFLRSGNVPRDGKRAVRVHDDLSRHLLHELGESAHAVAGGRERSVDDRLVELGYLVLADGPAALSLHYFDEISRPAPTLRRGRENTHDNSGGECCKQLRQLGKPVVGDAALAPEVMVEHGNQPAEQINYIYIVHIFSFVVSSNPMVPNKWRNYRSLWAIISGNCQHTSCDSVHSELYRPMPQHAVDPPGNCRINIVIGLRSAYASERGFIKDAFNEFLELNLNLNVPLKTKEEVDDACLYITNLTQVAAWFNTLELKDASREAAVPLAVKEKIAPRCRLRRIWQTNHKTEDKTRKNRAFKLKDLLDPANTPVSVQQAASVPLQHGRVDEHGLQDPRAVLVHQLGGGVQLALPQRAVGGRGRGRHVQQLHHAAVALVHQHRVPHPQQVLRGERAAVAAGVLVAQPRERQRVVVLVQQDGPQPRPQRAQVGGRRGPAQRQLQAAPRPRAGQAPLVQARDGQARVALRAEQHAGQRALAARAHPHAQHRHVRREQLR</sequence>
<dbReference type="AlphaFoldDB" id="A0A5E4R2S3"/>
<name>A0A5E4R2S3_9NEOP</name>
<feature type="region of interest" description="Disordered" evidence="1">
    <location>
        <begin position="165"/>
        <end position="190"/>
    </location>
</feature>
<feature type="region of interest" description="Disordered" evidence="1">
    <location>
        <begin position="103"/>
        <end position="138"/>
    </location>
</feature>
<feature type="compositionally biased region" description="Basic residues" evidence="1">
    <location>
        <begin position="742"/>
        <end position="757"/>
    </location>
</feature>
<feature type="compositionally biased region" description="Basic residues" evidence="1">
    <location>
        <begin position="124"/>
        <end position="138"/>
    </location>
</feature>
<evidence type="ECO:0000313" key="2">
    <source>
        <dbReference type="EMBL" id="VVD03533.1"/>
    </source>
</evidence>
<evidence type="ECO:0000313" key="3">
    <source>
        <dbReference type="Proteomes" id="UP000324832"/>
    </source>
</evidence>
<feature type="compositionally biased region" description="Low complexity" evidence="1">
    <location>
        <begin position="696"/>
        <end position="715"/>
    </location>
</feature>
<organism evidence="2 3">
    <name type="scientific">Leptidea sinapis</name>
    <dbReference type="NCBI Taxonomy" id="189913"/>
    <lineage>
        <taxon>Eukaryota</taxon>
        <taxon>Metazoa</taxon>
        <taxon>Ecdysozoa</taxon>
        <taxon>Arthropoda</taxon>
        <taxon>Hexapoda</taxon>
        <taxon>Insecta</taxon>
        <taxon>Pterygota</taxon>
        <taxon>Neoptera</taxon>
        <taxon>Endopterygota</taxon>
        <taxon>Lepidoptera</taxon>
        <taxon>Glossata</taxon>
        <taxon>Ditrysia</taxon>
        <taxon>Papilionoidea</taxon>
        <taxon>Pieridae</taxon>
        <taxon>Dismorphiinae</taxon>
        <taxon>Leptidea</taxon>
    </lineage>
</organism>
<gene>
    <name evidence="2" type="ORF">LSINAPIS_LOCUS13509</name>
</gene>
<reference evidence="2 3" key="1">
    <citation type="submission" date="2017-07" db="EMBL/GenBank/DDBJ databases">
        <authorList>
            <person name="Talla V."/>
            <person name="Backstrom N."/>
        </authorList>
    </citation>
    <scope>NUCLEOTIDE SEQUENCE [LARGE SCALE GENOMIC DNA]</scope>
</reference>
<dbReference type="EMBL" id="FZQP02006780">
    <property type="protein sequence ID" value="VVD03533.1"/>
    <property type="molecule type" value="Genomic_DNA"/>
</dbReference>